<feature type="region of interest" description="Disordered" evidence="2">
    <location>
        <begin position="1"/>
        <end position="35"/>
    </location>
</feature>
<organism evidence="3 4">
    <name type="scientific">Tritrichomonas foetus</name>
    <dbReference type="NCBI Taxonomy" id="1144522"/>
    <lineage>
        <taxon>Eukaryota</taxon>
        <taxon>Metamonada</taxon>
        <taxon>Parabasalia</taxon>
        <taxon>Tritrichomonadida</taxon>
        <taxon>Tritrichomonadidae</taxon>
        <taxon>Tritrichomonas</taxon>
    </lineage>
</organism>
<feature type="compositionally biased region" description="Low complexity" evidence="2">
    <location>
        <begin position="20"/>
        <end position="32"/>
    </location>
</feature>
<accession>A0A1J4JGZ0</accession>
<dbReference type="EMBL" id="MLAK01001110">
    <property type="protein sequence ID" value="OHS97535.1"/>
    <property type="molecule type" value="Genomic_DNA"/>
</dbReference>
<feature type="coiled-coil region" evidence="1">
    <location>
        <begin position="984"/>
        <end position="1018"/>
    </location>
</feature>
<feature type="region of interest" description="Disordered" evidence="2">
    <location>
        <begin position="729"/>
        <end position="769"/>
    </location>
</feature>
<comment type="caution">
    <text evidence="3">The sequence shown here is derived from an EMBL/GenBank/DDBJ whole genome shotgun (WGS) entry which is preliminary data.</text>
</comment>
<sequence>MSNFPQSYNRQRFRPRKDNLNLSSENSNSSENDFGANQITDSLHIHTLQLSNLLQTMKLYNINSTLKPTNDPEEIMRLINLILNDLNELGNSPKVSIGNRSHSYEALNIISFALLILYKSSTSKNQKNENESVSNLQTKIQILENKLTELKNIKPANPSNRFNPFQDVEKNIDDVFNFLITEFDLPKGMSQNDVLSTIHQIRLNQTQNSKNFAFSGQPFNDVSSGFTEINGGKNFVLESELQALQIKCKCLEEENQKRRQKINSLRLENSELLNQIHSKNNIIDDLKMKNDKLALEKDEFSQAANNTPQNIKNQKEKENQKIKSNEQIKTNEKIINNENEKMNKSMNGCINECETSSEVEVLKRQIELKERENGKLSKVVLDLSKQIEDCNKQLEKENSNKNRIFYLMQQQTSALIEYESYYQKYQNQINDSEKALKAAQSRTEELEKKLGSKTKCDHSEITSTLKYYFSSKINQNDITNIVLDILNEENEPAITKVVEILEILIKKIQQQKIEQKNQIEMMKNSQNDKIIQYNERLMQYCTSMIQFFEHLANSGEMQGWMIDLPCHEDLRPLLLSQCNKIEAFMTQNKEFKEFSEDFLSFPSRIESFINENNIYKEIDWNELFLILQLCSTANDALRRCADRMNDANHHLTCDIKTLRYELKQSNHDAEIRLQETSSKLQKQINEHKKARDSAEKLLQQIVSELQLSRNSGETLKKCLLLINGDQSDNYTNSPSQSTSEILSETSSDNSLKKNSKSKRLTKIDSDENSSECSEIESKNIKIKKTNSADTSKFDTYQKEKLEAQINALTDEKNFLINQNQNLEQKIMLFDSLQISKNALEIEVRNLKKEIEKSNKIIHDLQSSLDATQTEANNLKKVVNDQNSRLTVLDDLESSQIIKDQEIESLNNEIEIWKTKHNKLDSSINEDKMNLRKGYKDKINRLKGDLRTQLQKNEDLRNHFEPLMNDLRQKLQDSRTNESNQIKLAQEFEESNQRLNSEINTLRIENRMLKMKHDATEEKLLRDKNLIETQCRMKLLNLEMQYQGEIEQKQAEFQCHNHEFYIQICQRFKEFVNFNNEITENSVFEVLDKVVHEITNVTETNHKLEENVSELATVKALIGCENDEKIVDLLTKLISKCHKYNQLKNQHKKLIHKIKEENEQQAKNLHSTFTDATLYEWEQWAKKLSALISDNFLSLRTAKELMFSIEEALVGSINQRMTIKRLEMLRLEKSILVSGILDKINSNYTNSNHTNNNSNIRISNCFSKCQNDVRKQQISLNTLILVLTSIRKLQKISGHLPCVILPPIKKLHIDSKSE</sequence>
<feature type="compositionally biased region" description="Polar residues" evidence="2">
    <location>
        <begin position="729"/>
        <end position="744"/>
    </location>
</feature>
<gene>
    <name evidence="3" type="ORF">TRFO_36259</name>
</gene>
<evidence type="ECO:0008006" key="5">
    <source>
        <dbReference type="Google" id="ProtNLM"/>
    </source>
</evidence>
<keyword evidence="1" id="KW-0175">Coiled coil</keyword>
<evidence type="ECO:0000313" key="4">
    <source>
        <dbReference type="Proteomes" id="UP000179807"/>
    </source>
</evidence>
<feature type="coiled-coil region" evidence="1">
    <location>
        <begin position="359"/>
        <end position="449"/>
    </location>
</feature>
<feature type="compositionally biased region" description="Polar residues" evidence="2">
    <location>
        <begin position="1"/>
        <end position="10"/>
    </location>
</feature>
<evidence type="ECO:0000313" key="3">
    <source>
        <dbReference type="EMBL" id="OHS97535.1"/>
    </source>
</evidence>
<keyword evidence="4" id="KW-1185">Reference proteome</keyword>
<feature type="coiled-coil region" evidence="1">
    <location>
        <begin position="798"/>
        <end position="958"/>
    </location>
</feature>
<evidence type="ECO:0000256" key="2">
    <source>
        <dbReference type="SAM" id="MobiDB-lite"/>
    </source>
</evidence>
<dbReference type="RefSeq" id="XP_068350672.1">
    <property type="nucleotide sequence ID" value="XM_068510719.1"/>
</dbReference>
<feature type="coiled-coil region" evidence="1">
    <location>
        <begin position="234"/>
        <end position="303"/>
    </location>
</feature>
<dbReference type="Proteomes" id="UP000179807">
    <property type="component" value="Unassembled WGS sequence"/>
</dbReference>
<feature type="coiled-coil region" evidence="1">
    <location>
        <begin position="498"/>
        <end position="525"/>
    </location>
</feature>
<evidence type="ECO:0000256" key="1">
    <source>
        <dbReference type="SAM" id="Coils"/>
    </source>
</evidence>
<dbReference type="VEuPathDB" id="TrichDB:TRFO_36259"/>
<name>A0A1J4JGZ0_9EUKA</name>
<feature type="coiled-coil region" evidence="1">
    <location>
        <begin position="666"/>
        <end position="704"/>
    </location>
</feature>
<reference evidence="3" key="1">
    <citation type="submission" date="2016-10" db="EMBL/GenBank/DDBJ databases">
        <authorList>
            <person name="Benchimol M."/>
            <person name="Almeida L.G."/>
            <person name="Vasconcelos A.T."/>
            <person name="Perreira-Neves A."/>
            <person name="Rosa I.A."/>
            <person name="Tasca T."/>
            <person name="Bogo M.R."/>
            <person name="de Souza W."/>
        </authorList>
    </citation>
    <scope>NUCLEOTIDE SEQUENCE [LARGE SCALE GENOMIC DNA]</scope>
    <source>
        <strain evidence="3">K</strain>
    </source>
</reference>
<protein>
    <recommendedName>
        <fullName evidence="5">Viral A-type inclusion protein</fullName>
    </recommendedName>
</protein>
<feature type="coiled-coil region" evidence="1">
    <location>
        <begin position="126"/>
        <end position="153"/>
    </location>
</feature>
<proteinExistence type="predicted"/>
<dbReference type="GeneID" id="94845423"/>